<evidence type="ECO:0008006" key="5">
    <source>
        <dbReference type="Google" id="ProtNLM"/>
    </source>
</evidence>
<gene>
    <name evidence="3" type="ORF">GCM10017596_11760</name>
</gene>
<accession>A0A9W6M8P4</accession>
<name>A0A9W6M8P4_9MICO</name>
<evidence type="ECO:0000313" key="3">
    <source>
        <dbReference type="EMBL" id="GLK01461.1"/>
    </source>
</evidence>
<proteinExistence type="predicted"/>
<dbReference type="Proteomes" id="UP001142325">
    <property type="component" value="Unassembled WGS sequence"/>
</dbReference>
<dbReference type="SUPFAM" id="SSF160935">
    <property type="entry name" value="VPA0735-like"/>
    <property type="match status" value="1"/>
</dbReference>
<dbReference type="InterPro" id="IPR010621">
    <property type="entry name" value="DUF1214"/>
</dbReference>
<organism evidence="3 4">
    <name type="scientific">Microbacterium keratanolyticum</name>
    <dbReference type="NCBI Taxonomy" id="67574"/>
    <lineage>
        <taxon>Bacteria</taxon>
        <taxon>Bacillati</taxon>
        <taxon>Actinomycetota</taxon>
        <taxon>Actinomycetes</taxon>
        <taxon>Micrococcales</taxon>
        <taxon>Microbacteriaceae</taxon>
        <taxon>Microbacterium</taxon>
    </lineage>
</organism>
<evidence type="ECO:0000313" key="4">
    <source>
        <dbReference type="Proteomes" id="UP001142325"/>
    </source>
</evidence>
<dbReference type="Pfam" id="PF06863">
    <property type="entry name" value="DUF1254"/>
    <property type="match status" value="1"/>
</dbReference>
<dbReference type="RefSeq" id="WP_239526624.1">
    <property type="nucleotide sequence ID" value="NZ_BAAAUM010000001.1"/>
</dbReference>
<dbReference type="PANTHER" id="PTHR36509:SF2">
    <property type="entry name" value="BLL3101 PROTEIN"/>
    <property type="match status" value="1"/>
</dbReference>
<protein>
    <recommendedName>
        <fullName evidence="5">Carboxylesterase</fullName>
    </recommendedName>
</protein>
<sequence length="315" mass="34308">MTTAPIPVTFANFVRAESDRMFAGIAAAAPAPNTWNHYFSPTPVDQQTVIRMNRDTLYSAIILDVSRGATITIPDAGDRYVSVMLVSQDHYIPRVLHSGGTYELTAEEVGSDFVLAAGRILVDPENPDDIATVNELQRQFAATSAGGTIFTPTVWEETSFTATRAALIELAKGLGGMEGCFGRKEDVDPIRHLLGTASAWGGLPVEEASYINVNPELPVGEYELVVGDVPVDGFWSITLYNAEGYLEPNSTNAYSINNITAAHNEDGTVTVRFGGDPHRPNTLPIMEGWNYLVRLYRPRPEILDGSWTFPTIGGR</sequence>
<dbReference type="Gene3D" id="2.60.120.600">
    <property type="entry name" value="Domain of unknown function DUF1214, C-terminal domain"/>
    <property type="match status" value="1"/>
</dbReference>
<keyword evidence="4" id="KW-1185">Reference proteome</keyword>
<feature type="domain" description="DUF1254" evidence="2">
    <location>
        <begin position="33"/>
        <end position="143"/>
    </location>
</feature>
<comment type="caution">
    <text evidence="3">The sequence shown here is derived from an EMBL/GenBank/DDBJ whole genome shotgun (WGS) entry which is preliminary data.</text>
</comment>
<dbReference type="InterPro" id="IPR010679">
    <property type="entry name" value="DUF1254"/>
</dbReference>
<dbReference type="PANTHER" id="PTHR36509">
    <property type="entry name" value="BLL3101 PROTEIN"/>
    <property type="match status" value="1"/>
</dbReference>
<evidence type="ECO:0000259" key="2">
    <source>
        <dbReference type="Pfam" id="PF06863"/>
    </source>
</evidence>
<dbReference type="InterPro" id="IPR037049">
    <property type="entry name" value="DUF1214_C_sf"/>
</dbReference>
<evidence type="ECO:0000259" key="1">
    <source>
        <dbReference type="Pfam" id="PF06742"/>
    </source>
</evidence>
<feature type="domain" description="DUF1214" evidence="1">
    <location>
        <begin position="221"/>
        <end position="299"/>
    </location>
</feature>
<dbReference type="AlphaFoldDB" id="A0A9W6M8P4"/>
<reference evidence="3" key="2">
    <citation type="submission" date="2023-01" db="EMBL/GenBank/DDBJ databases">
        <authorList>
            <person name="Sun Q."/>
            <person name="Evtushenko L."/>
        </authorList>
    </citation>
    <scope>NUCLEOTIDE SEQUENCE</scope>
    <source>
        <strain evidence="3">VKM Ac-1958</strain>
    </source>
</reference>
<dbReference type="Pfam" id="PF06742">
    <property type="entry name" value="DUF1214"/>
    <property type="match status" value="1"/>
</dbReference>
<dbReference type="EMBL" id="BSET01000001">
    <property type="protein sequence ID" value="GLK01461.1"/>
    <property type="molecule type" value="Genomic_DNA"/>
</dbReference>
<reference evidence="3" key="1">
    <citation type="journal article" date="2014" name="Int. J. Syst. Evol. Microbiol.">
        <title>Complete genome sequence of Corynebacterium casei LMG S-19264T (=DSM 44701T), isolated from a smear-ripened cheese.</title>
        <authorList>
            <consortium name="US DOE Joint Genome Institute (JGI-PGF)"/>
            <person name="Walter F."/>
            <person name="Albersmeier A."/>
            <person name="Kalinowski J."/>
            <person name="Ruckert C."/>
        </authorList>
    </citation>
    <scope>NUCLEOTIDE SEQUENCE</scope>
    <source>
        <strain evidence="3">VKM Ac-1958</strain>
    </source>
</reference>